<name>A4BBN3_9GAMM</name>
<dbReference type="STRING" id="314283.MED297_01065"/>
<dbReference type="HOGENOM" id="CLU_065947_2_2_6"/>
<dbReference type="OrthoDB" id="9811177at2"/>
<feature type="domain" description="YgjP-like metallopeptidase" evidence="1">
    <location>
        <begin position="20"/>
        <end position="227"/>
    </location>
</feature>
<organism evidence="2 3">
    <name type="scientific">Reinekea blandensis MED297</name>
    <dbReference type="NCBI Taxonomy" id="314283"/>
    <lineage>
        <taxon>Bacteria</taxon>
        <taxon>Pseudomonadati</taxon>
        <taxon>Pseudomonadota</taxon>
        <taxon>Gammaproteobacteria</taxon>
        <taxon>Oceanospirillales</taxon>
        <taxon>Saccharospirillaceae</taxon>
        <taxon>Reinekea</taxon>
    </lineage>
</organism>
<dbReference type="PANTHER" id="PTHR30399:SF1">
    <property type="entry name" value="UTP PYROPHOSPHATASE"/>
    <property type="match status" value="1"/>
</dbReference>
<evidence type="ECO:0000313" key="3">
    <source>
        <dbReference type="Proteomes" id="UP000005953"/>
    </source>
</evidence>
<dbReference type="Pfam" id="PF01863">
    <property type="entry name" value="YgjP-like"/>
    <property type="match status" value="1"/>
</dbReference>
<sequence length="239" mass="28264">MTDSLTWQEHTVRVRYSKRKTIALHVQAGQIELRAPYRTDPAFMQAFLRSRDGWLNKAIHEQAIKAQDRIDYSLANRIPFMGFDVAVTRQAQQKRPTWSLTPEGLSLTLPDPDDAETNLHLLADFYQSQARFWLPKKTRERAETGNLLSQLKDVRLRKTKTKWGHCTHDGRIQYNWLIMMAPERVIDYLVSHEVSHLKHLNHSSAFWQQVEALHPNYQADRRWLRRHEHRLTLDHRAES</sequence>
<dbReference type="AlphaFoldDB" id="A4BBN3"/>
<evidence type="ECO:0000313" key="2">
    <source>
        <dbReference type="EMBL" id="EAR10368.1"/>
    </source>
</evidence>
<dbReference type="Gene3D" id="3.30.2010.10">
    <property type="entry name" value="Metalloproteases ('zincins'), catalytic domain"/>
    <property type="match status" value="1"/>
</dbReference>
<dbReference type="Proteomes" id="UP000005953">
    <property type="component" value="Unassembled WGS sequence"/>
</dbReference>
<protein>
    <recommendedName>
        <fullName evidence="1">YgjP-like metallopeptidase domain-containing protein</fullName>
    </recommendedName>
</protein>
<dbReference type="InterPro" id="IPR002725">
    <property type="entry name" value="YgjP-like_metallopeptidase"/>
</dbReference>
<evidence type="ECO:0000259" key="1">
    <source>
        <dbReference type="Pfam" id="PF01863"/>
    </source>
</evidence>
<dbReference type="PANTHER" id="PTHR30399">
    <property type="entry name" value="UNCHARACTERIZED PROTEIN YGJP"/>
    <property type="match status" value="1"/>
</dbReference>
<dbReference type="InterPro" id="IPR053136">
    <property type="entry name" value="UTP_pyrophosphatase-like"/>
</dbReference>
<keyword evidence="3" id="KW-1185">Reference proteome</keyword>
<comment type="caution">
    <text evidence="2">The sequence shown here is derived from an EMBL/GenBank/DDBJ whole genome shotgun (WGS) entry which is preliminary data.</text>
</comment>
<dbReference type="RefSeq" id="WP_008046571.1">
    <property type="nucleotide sequence ID" value="NZ_CH724153.1"/>
</dbReference>
<gene>
    <name evidence="2" type="ORF">MED297_01065</name>
</gene>
<reference evidence="2 3" key="1">
    <citation type="submission" date="2006-02" db="EMBL/GenBank/DDBJ databases">
        <authorList>
            <person name="Pinhassi J."/>
            <person name="Pedros-Alio C."/>
            <person name="Ferriera S."/>
            <person name="Johnson J."/>
            <person name="Kravitz S."/>
            <person name="Halpern A."/>
            <person name="Remington K."/>
            <person name="Beeson K."/>
            <person name="Tran B."/>
            <person name="Rogers Y.-H."/>
            <person name="Friedman R."/>
            <person name="Venter J.C."/>
        </authorList>
    </citation>
    <scope>NUCLEOTIDE SEQUENCE [LARGE SCALE GENOMIC DNA]</scope>
    <source>
        <strain evidence="2 3">MED297</strain>
    </source>
</reference>
<dbReference type="EMBL" id="AAOE01000004">
    <property type="protein sequence ID" value="EAR10368.1"/>
    <property type="molecule type" value="Genomic_DNA"/>
</dbReference>
<accession>A4BBN3</accession>
<dbReference type="CDD" id="cd07344">
    <property type="entry name" value="M48_yhfN_like"/>
    <property type="match status" value="1"/>
</dbReference>
<proteinExistence type="predicted"/>